<sequence>MLTIEEVKQYLHLDSDAEDDYLRILIILAGEMCENYTRLAMPDELPESYKQAMLVCIGYFFEQRDGTKNGVPSIFYTLLRPYRKAAF</sequence>
<dbReference type="Proteomes" id="UP001198242">
    <property type="component" value="Unassembled WGS sequence"/>
</dbReference>
<evidence type="ECO:0000313" key="2">
    <source>
        <dbReference type="Proteomes" id="UP001198242"/>
    </source>
</evidence>
<dbReference type="EMBL" id="JAJEQM010000021">
    <property type="protein sequence ID" value="MCC2211626.1"/>
    <property type="molecule type" value="Genomic_DNA"/>
</dbReference>
<accession>A0AAE3JAQ0</accession>
<dbReference type="AlphaFoldDB" id="A0AAE3JAQ0"/>
<dbReference type="InterPro" id="IPR006450">
    <property type="entry name" value="Phage_HK97_gp6-like"/>
</dbReference>
<dbReference type="NCBIfam" id="TIGR01560">
    <property type="entry name" value="put_DNA_pack"/>
    <property type="match status" value="1"/>
</dbReference>
<proteinExistence type="predicted"/>
<organism evidence="1 2">
    <name type="scientific">Hominilimicola fabiformis</name>
    <dbReference type="NCBI Taxonomy" id="2885356"/>
    <lineage>
        <taxon>Bacteria</taxon>
        <taxon>Bacillati</taxon>
        <taxon>Bacillota</taxon>
        <taxon>Clostridia</taxon>
        <taxon>Eubacteriales</taxon>
        <taxon>Oscillospiraceae</taxon>
        <taxon>Hominilimicola</taxon>
    </lineage>
</organism>
<dbReference type="Pfam" id="PF05135">
    <property type="entry name" value="Phage_connect_1"/>
    <property type="match status" value="1"/>
</dbReference>
<dbReference type="InterPro" id="IPR021146">
    <property type="entry name" value="Phage_gp6-like_head-tail"/>
</dbReference>
<reference evidence="1 2" key="1">
    <citation type="submission" date="2021-10" db="EMBL/GenBank/DDBJ databases">
        <title>Anaerobic single-cell dispensing facilitates the cultivation of human gut bacteria.</title>
        <authorList>
            <person name="Afrizal A."/>
        </authorList>
    </citation>
    <scope>NUCLEOTIDE SEQUENCE [LARGE SCALE GENOMIC DNA]</scope>
    <source>
        <strain evidence="1 2">CLA-AA-H232</strain>
    </source>
</reference>
<dbReference type="CDD" id="cd08054">
    <property type="entry name" value="gp6"/>
    <property type="match status" value="1"/>
</dbReference>
<gene>
    <name evidence="1" type="ORF">LKE05_12630</name>
</gene>
<name>A0AAE3JAQ0_9FIRM</name>
<dbReference type="RefSeq" id="WP_308457071.1">
    <property type="nucleotide sequence ID" value="NZ_JAJEQM010000021.1"/>
</dbReference>
<evidence type="ECO:0000313" key="1">
    <source>
        <dbReference type="EMBL" id="MCC2211626.1"/>
    </source>
</evidence>
<protein>
    <submittedName>
        <fullName evidence="1">Head-tail connector protein</fullName>
    </submittedName>
</protein>
<comment type="caution">
    <text evidence="1">The sequence shown here is derived from an EMBL/GenBank/DDBJ whole genome shotgun (WGS) entry which is preliminary data.</text>
</comment>
<keyword evidence="2" id="KW-1185">Reference proteome</keyword>
<dbReference type="Gene3D" id="1.10.3230.30">
    <property type="entry name" value="Phage gp6-like head-tail connector protein"/>
    <property type="match status" value="1"/>
</dbReference>